<gene>
    <name evidence="2" type="ORF">EG850_04420</name>
</gene>
<sequence>MTVLDARRKGQRIPGIVVTVILGVLVASYLGLGWYLTSIPGGGDIFLTLLAGLAFLATVVPLVTLLIMAIRERRMRWALVIAPVLLATGFALFSARVPMQLSWPSIRADLEAAEAAGVCPERVGFVEVKQCVLVEGYQGYDFGNGFLNQDVLMHLGEREAAEAAFPLASENPGTEGWVLREEISDGWWRVTFVW</sequence>
<keyword evidence="1" id="KW-1133">Transmembrane helix</keyword>
<dbReference type="AlphaFoldDB" id="A0A3P3VXN3"/>
<feature type="transmembrane region" description="Helical" evidence="1">
    <location>
        <begin position="77"/>
        <end position="95"/>
    </location>
</feature>
<organism evidence="2 3">
    <name type="scientific">Gulosibacter macacae</name>
    <dbReference type="NCBI Taxonomy" id="2488791"/>
    <lineage>
        <taxon>Bacteria</taxon>
        <taxon>Bacillati</taxon>
        <taxon>Actinomycetota</taxon>
        <taxon>Actinomycetes</taxon>
        <taxon>Micrococcales</taxon>
        <taxon>Microbacteriaceae</taxon>
        <taxon>Gulosibacter</taxon>
    </lineage>
</organism>
<feature type="transmembrane region" description="Helical" evidence="1">
    <location>
        <begin position="46"/>
        <end position="70"/>
    </location>
</feature>
<protein>
    <submittedName>
        <fullName evidence="2">Uncharacterized protein</fullName>
    </submittedName>
</protein>
<keyword evidence="1" id="KW-0472">Membrane</keyword>
<evidence type="ECO:0000313" key="3">
    <source>
        <dbReference type="Proteomes" id="UP000274391"/>
    </source>
</evidence>
<accession>A0A3P3VXN3</accession>
<dbReference type="RefSeq" id="WP_124970548.1">
    <property type="nucleotide sequence ID" value="NZ_RQVS01000004.1"/>
</dbReference>
<proteinExistence type="predicted"/>
<name>A0A3P3VXN3_9MICO</name>
<reference evidence="2 3" key="1">
    <citation type="submission" date="2018-11" db="EMBL/GenBank/DDBJ databases">
        <title>YIM 102482-1 draft genome.</title>
        <authorList>
            <person name="Li G."/>
            <person name="Jiang Y."/>
        </authorList>
    </citation>
    <scope>NUCLEOTIDE SEQUENCE [LARGE SCALE GENOMIC DNA]</scope>
    <source>
        <strain evidence="2 3">YIM 102482-1</strain>
    </source>
</reference>
<dbReference type="EMBL" id="RQVS01000004">
    <property type="protein sequence ID" value="RRJ87551.1"/>
    <property type="molecule type" value="Genomic_DNA"/>
</dbReference>
<dbReference type="Proteomes" id="UP000274391">
    <property type="component" value="Unassembled WGS sequence"/>
</dbReference>
<evidence type="ECO:0000256" key="1">
    <source>
        <dbReference type="SAM" id="Phobius"/>
    </source>
</evidence>
<keyword evidence="3" id="KW-1185">Reference proteome</keyword>
<keyword evidence="1" id="KW-0812">Transmembrane</keyword>
<feature type="transmembrane region" description="Helical" evidence="1">
    <location>
        <begin position="12"/>
        <end position="34"/>
    </location>
</feature>
<comment type="caution">
    <text evidence="2">The sequence shown here is derived from an EMBL/GenBank/DDBJ whole genome shotgun (WGS) entry which is preliminary data.</text>
</comment>
<evidence type="ECO:0000313" key="2">
    <source>
        <dbReference type="EMBL" id="RRJ87551.1"/>
    </source>
</evidence>